<dbReference type="Gene3D" id="3.20.20.70">
    <property type="entry name" value="Aldolase class I"/>
    <property type="match status" value="2"/>
</dbReference>
<reference evidence="4 5" key="1">
    <citation type="journal article" date="2009" name="Appl. Environ. Microbiol.">
        <title>Three genomes from the phylum Acidobacteria provide insight into the lifestyles of these microorganisms in soils.</title>
        <authorList>
            <person name="Ward N.L."/>
            <person name="Challacombe J.F."/>
            <person name="Janssen P.H."/>
            <person name="Henrissat B."/>
            <person name="Coutinho P.M."/>
            <person name="Wu M."/>
            <person name="Xie G."/>
            <person name="Haft D.H."/>
            <person name="Sait M."/>
            <person name="Badger J."/>
            <person name="Barabote R.D."/>
            <person name="Bradley B."/>
            <person name="Brettin T.S."/>
            <person name="Brinkac L.M."/>
            <person name="Bruce D."/>
            <person name="Creasy T."/>
            <person name="Daugherty S.C."/>
            <person name="Davidsen T.M."/>
            <person name="DeBoy R.T."/>
            <person name="Detter J.C."/>
            <person name="Dodson R.J."/>
            <person name="Durkin A.S."/>
            <person name="Ganapathy A."/>
            <person name="Gwinn-Giglio M."/>
            <person name="Han C.S."/>
            <person name="Khouri H."/>
            <person name="Kiss H."/>
            <person name="Kothari S.P."/>
            <person name="Madupu R."/>
            <person name="Nelson K.E."/>
            <person name="Nelson W.C."/>
            <person name="Paulsen I."/>
            <person name="Penn K."/>
            <person name="Ren Q."/>
            <person name="Rosovitz M.J."/>
            <person name="Selengut J.D."/>
            <person name="Shrivastava S."/>
            <person name="Sullivan S.A."/>
            <person name="Tapia R."/>
            <person name="Thompson L.S."/>
            <person name="Watkins K.L."/>
            <person name="Yang Q."/>
            <person name="Yu C."/>
            <person name="Zafar N."/>
            <person name="Zhou L."/>
            <person name="Kuske C.R."/>
        </authorList>
    </citation>
    <scope>NUCLEOTIDE SEQUENCE [LARGE SCALE GENOMIC DNA]</scope>
    <source>
        <strain evidence="5">ATCC 51196 / DSM 11244 / BCRC 80197 / JCM 7670 / NBRC 15755 / NCIMB 13165 / 161</strain>
    </source>
</reference>
<evidence type="ECO:0000256" key="3">
    <source>
        <dbReference type="ARBA" id="ARBA00023002"/>
    </source>
</evidence>
<dbReference type="eggNOG" id="COG2070">
    <property type="taxonomic scope" value="Bacteria"/>
</dbReference>
<name>C1F1T9_ACIC5</name>
<evidence type="ECO:0000256" key="1">
    <source>
        <dbReference type="ARBA" id="ARBA00022630"/>
    </source>
</evidence>
<accession>C1F1T9</accession>
<dbReference type="KEGG" id="aca:ACP_2484"/>
<dbReference type="InterPro" id="IPR004136">
    <property type="entry name" value="NMO"/>
</dbReference>
<dbReference type="PANTHER" id="PTHR32332">
    <property type="entry name" value="2-NITROPROPANE DIOXYGENASE"/>
    <property type="match status" value="1"/>
</dbReference>
<dbReference type="GO" id="GO:0018580">
    <property type="term" value="F:nitronate monooxygenase activity"/>
    <property type="evidence" value="ECO:0007669"/>
    <property type="project" value="InterPro"/>
</dbReference>
<evidence type="ECO:0000256" key="2">
    <source>
        <dbReference type="ARBA" id="ARBA00022643"/>
    </source>
</evidence>
<dbReference type="RefSeq" id="WP_015897560.1">
    <property type="nucleotide sequence ID" value="NC_012483.1"/>
</dbReference>
<dbReference type="Pfam" id="PF03060">
    <property type="entry name" value="NMO"/>
    <property type="match status" value="1"/>
</dbReference>
<protein>
    <submittedName>
        <fullName evidence="4">Uncharacterized protein</fullName>
    </submittedName>
</protein>
<dbReference type="InParanoid" id="C1F1T9"/>
<dbReference type="CDD" id="cd04730">
    <property type="entry name" value="NPD_like"/>
    <property type="match status" value="1"/>
</dbReference>
<keyword evidence="3" id="KW-0560">Oxidoreductase</keyword>
<proteinExistence type="predicted"/>
<keyword evidence="1" id="KW-0285">Flavoprotein</keyword>
<dbReference type="AlphaFoldDB" id="C1F1T9"/>
<dbReference type="OrthoDB" id="9778912at2"/>
<gene>
    <name evidence="4" type="ordered locus">ACP_2484</name>
</gene>
<organism evidence="4 5">
    <name type="scientific">Acidobacterium capsulatum (strain ATCC 51196 / DSM 11244 / BCRC 80197 / JCM 7670 / NBRC 15755 / NCIMB 13165 / 161)</name>
    <dbReference type="NCBI Taxonomy" id="240015"/>
    <lineage>
        <taxon>Bacteria</taxon>
        <taxon>Pseudomonadati</taxon>
        <taxon>Acidobacteriota</taxon>
        <taxon>Terriglobia</taxon>
        <taxon>Terriglobales</taxon>
        <taxon>Acidobacteriaceae</taxon>
        <taxon>Acidobacterium</taxon>
    </lineage>
</organism>
<dbReference type="HOGENOM" id="CLU_567088_0_0_0"/>
<evidence type="ECO:0000313" key="4">
    <source>
        <dbReference type="EMBL" id="ACO31872.1"/>
    </source>
</evidence>
<dbReference type="SUPFAM" id="SSF51412">
    <property type="entry name" value="Inosine monophosphate dehydrogenase (IMPDH)"/>
    <property type="match status" value="1"/>
</dbReference>
<dbReference type="PANTHER" id="PTHR32332:SF33">
    <property type="entry name" value="NITRONATE MONOOXYGENASE DOMAIN-CONTAINING PROTEIN"/>
    <property type="match status" value="1"/>
</dbReference>
<dbReference type="Proteomes" id="UP000002207">
    <property type="component" value="Chromosome"/>
</dbReference>
<dbReference type="EMBL" id="CP001472">
    <property type="protein sequence ID" value="ACO31872.1"/>
    <property type="molecule type" value="Genomic_DNA"/>
</dbReference>
<keyword evidence="2" id="KW-0288">FMN</keyword>
<keyword evidence="5" id="KW-1185">Reference proteome</keyword>
<evidence type="ECO:0000313" key="5">
    <source>
        <dbReference type="Proteomes" id="UP000002207"/>
    </source>
</evidence>
<dbReference type="STRING" id="240015.ACP_2484"/>
<dbReference type="InterPro" id="IPR013785">
    <property type="entry name" value="Aldolase_TIM"/>
</dbReference>
<sequence length="485" mass="51962">MTLYPHIIQGGMGAGVSNWRLAQAVSRTGQLGVVSGTALDQILVLRLQDGDPGGHMRRGLDAFPFPSMAARIYREYFIPGGKRKDAPYRLLPAHTRDTPRQITELCIVSNFVEVYLARQGHANLVGINYLEKIQMAHLPSIYGAMLAGVGYILMGAGIPLKIPGILDRLALHQPVEYELSVKGAREGDRFVMQFDPAECQDHPLPPLERPRFLPIVSSNTLAATMLKKANGTVDGLIVEMRKAGGHNAPPRGKLQLSGSGEPVYGDRDIVNLEKLRELEIPFWLAGGYGHPGKLEEALAQGASGIQVGTAFEFATESGLRDDYKAALLAQAIAGRGHVFTDPLASPTGFPFKVAQLPGTCSEPEVYAARARICDIGALREIYLIPGGELGYRCASEPITLYTSKGGAPEEAAGRKCICNALLANIGHPQIRNGQRMEPGLVTAGDDLNTIRDFLLPGHSSYSAQDVISALLSGAPAAAHSSHAVP</sequence>